<reference evidence="1" key="1">
    <citation type="submission" date="2021-02" db="EMBL/GenBank/DDBJ databases">
        <authorList>
            <person name="Nowell W R."/>
        </authorList>
    </citation>
    <scope>NUCLEOTIDE SEQUENCE</scope>
</reference>
<accession>A0A8S2Z1N3</accession>
<comment type="caution">
    <text evidence="1">The sequence shown here is derived from an EMBL/GenBank/DDBJ whole genome shotgun (WGS) entry which is preliminary data.</text>
</comment>
<proteinExistence type="predicted"/>
<organism evidence="1 2">
    <name type="scientific">Rotaria magnacalcarata</name>
    <dbReference type="NCBI Taxonomy" id="392030"/>
    <lineage>
        <taxon>Eukaryota</taxon>
        <taxon>Metazoa</taxon>
        <taxon>Spiralia</taxon>
        <taxon>Gnathifera</taxon>
        <taxon>Rotifera</taxon>
        <taxon>Eurotatoria</taxon>
        <taxon>Bdelloidea</taxon>
        <taxon>Philodinida</taxon>
        <taxon>Philodinidae</taxon>
        <taxon>Rotaria</taxon>
    </lineage>
</organism>
<name>A0A8S2Z1N3_9BILA</name>
<gene>
    <name evidence="1" type="ORF">GIL414_LOCUS38829</name>
</gene>
<protein>
    <submittedName>
        <fullName evidence="1">Uncharacterized protein</fullName>
    </submittedName>
</protein>
<evidence type="ECO:0000313" key="1">
    <source>
        <dbReference type="EMBL" id="CAF4598880.1"/>
    </source>
</evidence>
<evidence type="ECO:0000313" key="2">
    <source>
        <dbReference type="Proteomes" id="UP000681720"/>
    </source>
</evidence>
<dbReference type="AlphaFoldDB" id="A0A8S2Z1N3"/>
<dbReference type="Proteomes" id="UP000681720">
    <property type="component" value="Unassembled WGS sequence"/>
</dbReference>
<dbReference type="EMBL" id="CAJOBJ010103559">
    <property type="protein sequence ID" value="CAF4598880.1"/>
    <property type="molecule type" value="Genomic_DNA"/>
</dbReference>
<feature type="non-terminal residue" evidence="1">
    <location>
        <position position="1"/>
    </location>
</feature>
<sequence>MYHQVVTTFIKVADDIYHAYLNGLNTRILLHEYGCYQQCPDELRVRVEAIESFF</sequence>